<feature type="transmembrane region" description="Helical" evidence="1">
    <location>
        <begin position="20"/>
        <end position="45"/>
    </location>
</feature>
<keyword evidence="3" id="KW-1185">Reference proteome</keyword>
<reference evidence="2 3" key="1">
    <citation type="submission" date="2018-03" db="EMBL/GenBank/DDBJ databases">
        <title>Finding Nemo's genes: A chromosome-scale reference assembly of the genome of the orange clownfish Amphiprion percula.</title>
        <authorList>
            <person name="Lehmann R."/>
        </authorList>
    </citation>
    <scope>NUCLEOTIDE SEQUENCE</scope>
</reference>
<dbReference type="Proteomes" id="UP000265080">
    <property type="component" value="Chromosome 24"/>
</dbReference>
<dbReference type="AlphaFoldDB" id="A0A3P8SFT9"/>
<name>A0A3P8SFT9_AMPPE</name>
<evidence type="ECO:0000313" key="3">
    <source>
        <dbReference type="Proteomes" id="UP000265080"/>
    </source>
</evidence>
<proteinExistence type="predicted"/>
<keyword evidence="1" id="KW-0812">Transmembrane</keyword>
<feature type="transmembrane region" description="Helical" evidence="1">
    <location>
        <begin position="65"/>
        <end position="89"/>
    </location>
</feature>
<organism evidence="2 3">
    <name type="scientific">Amphiprion percula</name>
    <name type="common">Orange clownfish</name>
    <name type="synonym">Lutjanus percula</name>
    <dbReference type="NCBI Taxonomy" id="161767"/>
    <lineage>
        <taxon>Eukaryota</taxon>
        <taxon>Metazoa</taxon>
        <taxon>Chordata</taxon>
        <taxon>Craniata</taxon>
        <taxon>Vertebrata</taxon>
        <taxon>Euteleostomi</taxon>
        <taxon>Actinopterygii</taxon>
        <taxon>Neopterygii</taxon>
        <taxon>Teleostei</taxon>
        <taxon>Neoteleostei</taxon>
        <taxon>Acanthomorphata</taxon>
        <taxon>Ovalentaria</taxon>
        <taxon>Pomacentridae</taxon>
        <taxon>Amphiprion</taxon>
    </lineage>
</organism>
<accession>A0A3P8SFT9</accession>
<evidence type="ECO:0000256" key="1">
    <source>
        <dbReference type="SAM" id="Phobius"/>
    </source>
</evidence>
<keyword evidence="1" id="KW-1133">Transmembrane helix</keyword>
<keyword evidence="1" id="KW-0472">Membrane</keyword>
<sequence>KQTTIRPLALHLWKINFHVVIVVGIGSHVVIAGSHVVIVGSHVVIVGKNVVIVGNHVVITGNHVVIVGIHVLIVGSHVVTVVCFCCTVYTGTQPETVSECFSFWNKCKTLPDPGCLHISLFPPFRYLKLGGANMW</sequence>
<reference evidence="2" key="3">
    <citation type="submission" date="2025-09" db="UniProtKB">
        <authorList>
            <consortium name="Ensembl"/>
        </authorList>
    </citation>
    <scope>IDENTIFICATION</scope>
</reference>
<evidence type="ECO:0000313" key="2">
    <source>
        <dbReference type="Ensembl" id="ENSAPEP00000011022.1"/>
    </source>
</evidence>
<dbReference type="Ensembl" id="ENSAPET00000011325.1">
    <property type="protein sequence ID" value="ENSAPEP00000011022.1"/>
    <property type="gene ID" value="ENSAPEG00000007904.1"/>
</dbReference>
<protein>
    <submittedName>
        <fullName evidence="2">Uncharacterized protein</fullName>
    </submittedName>
</protein>
<reference evidence="2" key="2">
    <citation type="submission" date="2025-08" db="UniProtKB">
        <authorList>
            <consortium name="Ensembl"/>
        </authorList>
    </citation>
    <scope>IDENTIFICATION</scope>
</reference>